<dbReference type="PROSITE" id="PS00634">
    <property type="entry name" value="RIBOSOMAL_L30"/>
    <property type="match status" value="1"/>
</dbReference>
<feature type="compositionally biased region" description="Acidic residues" evidence="9">
    <location>
        <begin position="662"/>
        <end position="673"/>
    </location>
</feature>
<evidence type="ECO:0000256" key="7">
    <source>
        <dbReference type="ARBA" id="ARBA00023136"/>
    </source>
</evidence>
<feature type="transmembrane region" description="Helical" evidence="10">
    <location>
        <begin position="207"/>
        <end position="229"/>
    </location>
</feature>
<feature type="transmembrane region" description="Helical" evidence="10">
    <location>
        <begin position="168"/>
        <end position="186"/>
    </location>
</feature>
<dbReference type="PANTHER" id="PTHR10783:SF103">
    <property type="entry name" value="SOLUTE CARRIER FAMILY 53 MEMBER 1"/>
    <property type="match status" value="1"/>
</dbReference>
<comment type="similarity">
    <text evidence="2">Belongs to the universal ribosomal protein uL30 family.</text>
</comment>
<keyword evidence="7 10" id="KW-0472">Membrane</keyword>
<dbReference type="AlphaFoldDB" id="A0A0C9N7N3"/>
<protein>
    <submittedName>
        <fullName evidence="13">60S ribosomal protein l7-like protein</fullName>
    </submittedName>
</protein>
<evidence type="ECO:0000256" key="10">
    <source>
        <dbReference type="SAM" id="Phobius"/>
    </source>
</evidence>
<reference evidence="13" key="1">
    <citation type="submission" date="2014-09" db="EMBL/GenBank/DDBJ databases">
        <title>Draft genome sequence of an oleaginous Mucoromycotina fungus Mucor ambiguus NBRC6742.</title>
        <authorList>
            <person name="Takeda I."/>
            <person name="Yamane N."/>
            <person name="Morita T."/>
            <person name="Tamano K."/>
            <person name="Machida M."/>
            <person name="Baker S."/>
            <person name="Koike H."/>
        </authorList>
    </citation>
    <scope>NUCLEOTIDE SEQUENCE</scope>
    <source>
        <strain evidence="13">NBRC 6742</strain>
    </source>
</reference>
<dbReference type="CDD" id="cd14475">
    <property type="entry name" value="SPX_SYG1_like"/>
    <property type="match status" value="1"/>
</dbReference>
<dbReference type="Gene3D" id="3.30.1390.20">
    <property type="entry name" value="Ribosomal protein L30, ferredoxin-like fold domain"/>
    <property type="match status" value="1"/>
</dbReference>
<feature type="domain" description="SPX" evidence="12">
    <location>
        <begin position="1"/>
        <end position="115"/>
    </location>
</feature>
<dbReference type="CDD" id="cd01657">
    <property type="entry name" value="Ribosomal_L7_archeal_euk"/>
    <property type="match status" value="1"/>
</dbReference>
<dbReference type="Pfam" id="PF03124">
    <property type="entry name" value="EXS"/>
    <property type="match status" value="1"/>
</dbReference>
<dbReference type="NCBIfam" id="TIGR01310">
    <property type="entry name" value="uL30_euk"/>
    <property type="match status" value="1"/>
</dbReference>
<evidence type="ECO:0000259" key="12">
    <source>
        <dbReference type="PROSITE" id="PS51382"/>
    </source>
</evidence>
<dbReference type="PANTHER" id="PTHR10783">
    <property type="entry name" value="XENOTROPIC AND POLYTROPIC RETROVIRUS RECEPTOR 1-RELATED"/>
    <property type="match status" value="1"/>
</dbReference>
<dbReference type="InterPro" id="IPR018038">
    <property type="entry name" value="Ribosomal_uL30_CS"/>
</dbReference>
<sequence length="931" mass="108421">MTKRNSGLFKASQQDASFPPPEVIGHHRLYNWFKYQDPHTQSHTLSELSPNFDYVGDQRISYNVARNRLKKAVTEYYRSLEFLKSYKTLNETGFQKILKKFDKIAGWKASDLYTQTIKKHHWSSTSDLDFIIKETENLYINEFADGHRRRGMRKLRAPEKNEEHNSTILRIGIFLGMAIPMLTQAFHLAIDPKTAKQLPNLQTNIQIYACFLLPILFCLGFSVNLIVWHRSRINYKFIFELDPRHNLDYHQFAELPVIMLLVSSFVIYTDFSQWFSPVIPSELCPLILFVILVAIMLCPFDILYCSARKWLGVAIGRILLSYCFPVEFRDFFIADELNSLSYSIWTSSYFFCAYSWHWTDLGGNCNMSQLWVAPFLASLPPWWRLLQCFRRYRDSNERVHLLNAAKYSSSIMAAIATGLRRMYPSTPMTIFWIMTCLFNSMYTSTWDIKMDWGLLRPHSKNFLLRDELVFYRWTYYAAVPVNILLRFSWTLSIVKLRMNGQLLGILVALLEAYRRIQWNFFRLENEHLNNCGQYRAIKEIPLPFPLSDTDIKTEGLYSDEEERISILSNKLTKQESHHNSFVPAIMIPVSRHPSARQSIGPTESVHRGSFYGRRDFENKHDDTSDIAVGSVNNGKLCRKPSTLDNVLTRIKSMKNSDHSDESEAEFYDDDDDDDDFEDYYDGRENYNVPTADDILVPETLLKKRKTDADASAKAAAQKVELRKAKLSKRRELFKRAAKYDAEYKAAAKNEIRLRRQAKAQGNYYVPAQEKLVFVVRIRGINNIAPKPRKVLQLLRLLQINNGVFVRLNKATSEMLQLIQPYVTYGYPNLKTIRGLIYKRGYAKVNKQRIPITDNSVIEKSLGKYNIICVEDLIHEIATVGPHFKEASNFLWPFKLSNPNNMWRERKFLNYVEGGDTGNREAFINNLVQSMN</sequence>
<dbReference type="PROSITE" id="PS51382">
    <property type="entry name" value="SPX"/>
    <property type="match status" value="1"/>
</dbReference>
<evidence type="ECO:0000256" key="3">
    <source>
        <dbReference type="ARBA" id="ARBA00009665"/>
    </source>
</evidence>
<proteinExistence type="inferred from homology"/>
<dbReference type="Proteomes" id="UP000053815">
    <property type="component" value="Unassembled WGS sequence"/>
</dbReference>
<dbReference type="GO" id="GO:0005794">
    <property type="term" value="C:Golgi apparatus"/>
    <property type="evidence" value="ECO:0007669"/>
    <property type="project" value="TreeGrafter"/>
</dbReference>
<keyword evidence="14" id="KW-1185">Reference proteome</keyword>
<dbReference type="InterPro" id="IPR005998">
    <property type="entry name" value="Ribosomal_uL30_euk"/>
</dbReference>
<dbReference type="EMBL" id="DF836673">
    <property type="protein sequence ID" value="GAN10663.1"/>
    <property type="molecule type" value="Genomic_DNA"/>
</dbReference>
<feature type="transmembrane region" description="Helical" evidence="10">
    <location>
        <begin position="283"/>
        <end position="304"/>
    </location>
</feature>
<keyword evidence="8" id="KW-0687">Ribonucleoprotein</keyword>
<dbReference type="GO" id="GO:0006817">
    <property type="term" value="P:phosphate ion transport"/>
    <property type="evidence" value="ECO:0007669"/>
    <property type="project" value="TreeGrafter"/>
</dbReference>
<evidence type="ECO:0000313" key="13">
    <source>
        <dbReference type="EMBL" id="GAN10663.1"/>
    </source>
</evidence>
<evidence type="ECO:0000259" key="11">
    <source>
        <dbReference type="PROSITE" id="PS51380"/>
    </source>
</evidence>
<gene>
    <name evidence="13" type="ORF">MAM1_0384c10208</name>
</gene>
<dbReference type="InterPro" id="IPR004342">
    <property type="entry name" value="EXS_C"/>
</dbReference>
<organism evidence="13">
    <name type="scientific">Mucor ambiguus</name>
    <dbReference type="NCBI Taxonomy" id="91626"/>
    <lineage>
        <taxon>Eukaryota</taxon>
        <taxon>Fungi</taxon>
        <taxon>Fungi incertae sedis</taxon>
        <taxon>Mucoromycota</taxon>
        <taxon>Mucoromycotina</taxon>
        <taxon>Mucoromycetes</taxon>
        <taxon>Mucorales</taxon>
        <taxon>Mucorineae</taxon>
        <taxon>Mucoraceae</taxon>
        <taxon>Mucor</taxon>
    </lineage>
</organism>
<dbReference type="PROSITE" id="PS51380">
    <property type="entry name" value="EXS"/>
    <property type="match status" value="1"/>
</dbReference>
<dbReference type="GO" id="GO:0005886">
    <property type="term" value="C:plasma membrane"/>
    <property type="evidence" value="ECO:0007669"/>
    <property type="project" value="TreeGrafter"/>
</dbReference>
<feature type="region of interest" description="Disordered" evidence="9">
    <location>
        <begin position="653"/>
        <end position="673"/>
    </location>
</feature>
<dbReference type="GO" id="GO:1990904">
    <property type="term" value="C:ribonucleoprotein complex"/>
    <property type="evidence" value="ECO:0007669"/>
    <property type="project" value="UniProtKB-KW"/>
</dbReference>
<dbReference type="GO" id="GO:0000822">
    <property type="term" value="F:inositol hexakisphosphate binding"/>
    <property type="evidence" value="ECO:0007669"/>
    <property type="project" value="TreeGrafter"/>
</dbReference>
<dbReference type="FunFam" id="3.30.1390.20:FF:000003">
    <property type="entry name" value="60S ribosomal protein L7"/>
    <property type="match status" value="1"/>
</dbReference>
<dbReference type="GO" id="GO:0003723">
    <property type="term" value="F:RNA binding"/>
    <property type="evidence" value="ECO:0007669"/>
    <property type="project" value="InterPro"/>
</dbReference>
<evidence type="ECO:0000256" key="6">
    <source>
        <dbReference type="ARBA" id="ARBA00022989"/>
    </source>
</evidence>
<name>A0A0C9N7N3_9FUNG</name>
<keyword evidence="4 10" id="KW-0812">Transmembrane</keyword>
<dbReference type="Pfam" id="PF08079">
    <property type="entry name" value="Ribosomal_L30_N"/>
    <property type="match status" value="1"/>
</dbReference>
<dbReference type="Pfam" id="PF00327">
    <property type="entry name" value="Ribosomal_L30"/>
    <property type="match status" value="1"/>
</dbReference>
<dbReference type="GO" id="GO:0016036">
    <property type="term" value="P:cellular response to phosphate starvation"/>
    <property type="evidence" value="ECO:0007669"/>
    <property type="project" value="TreeGrafter"/>
</dbReference>
<dbReference type="InterPro" id="IPR036919">
    <property type="entry name" value="Ribo_uL30_ferredoxin-like_sf"/>
</dbReference>
<dbReference type="InterPro" id="IPR012988">
    <property type="entry name" value="Ribosomal_uL30_N_euk"/>
</dbReference>
<dbReference type="Pfam" id="PF03105">
    <property type="entry name" value="SPX"/>
    <property type="match status" value="1"/>
</dbReference>
<dbReference type="OrthoDB" id="9970435at2759"/>
<evidence type="ECO:0000256" key="2">
    <source>
        <dbReference type="ARBA" id="ARBA00007594"/>
    </source>
</evidence>
<dbReference type="InterPro" id="IPR004331">
    <property type="entry name" value="SPX_dom"/>
</dbReference>
<feature type="domain" description="EXS" evidence="11">
    <location>
        <begin position="364"/>
        <end position="554"/>
    </location>
</feature>
<evidence type="ECO:0000256" key="5">
    <source>
        <dbReference type="ARBA" id="ARBA00022980"/>
    </source>
</evidence>
<keyword evidence="5 13" id="KW-0689">Ribosomal protein</keyword>
<feature type="transmembrane region" description="Helical" evidence="10">
    <location>
        <begin position="249"/>
        <end position="271"/>
    </location>
</feature>
<dbReference type="InterPro" id="IPR016082">
    <property type="entry name" value="Ribosomal_uL30_ferredoxin-like"/>
</dbReference>
<accession>A0A0C9N7N3</accession>
<evidence type="ECO:0000313" key="14">
    <source>
        <dbReference type="Proteomes" id="UP000053815"/>
    </source>
</evidence>
<comment type="similarity">
    <text evidence="3">Belongs to the SYG1 (TC 2.A.94) family.</text>
</comment>
<evidence type="ECO:0000256" key="8">
    <source>
        <dbReference type="ARBA" id="ARBA00023274"/>
    </source>
</evidence>
<evidence type="ECO:0000256" key="4">
    <source>
        <dbReference type="ARBA" id="ARBA00022692"/>
    </source>
</evidence>
<dbReference type="InterPro" id="IPR035808">
    <property type="entry name" value="Ribosomal_uL30_euk_arc"/>
</dbReference>
<dbReference type="GO" id="GO:0005840">
    <property type="term" value="C:ribosome"/>
    <property type="evidence" value="ECO:0007669"/>
    <property type="project" value="UniProtKB-KW"/>
</dbReference>
<comment type="subcellular location">
    <subcellularLocation>
        <location evidence="1">Membrane</location>
        <topology evidence="1">Multi-pass membrane protein</topology>
    </subcellularLocation>
</comment>
<feature type="transmembrane region" description="Helical" evidence="10">
    <location>
        <begin position="469"/>
        <end position="489"/>
    </location>
</feature>
<evidence type="ECO:0000256" key="9">
    <source>
        <dbReference type="SAM" id="MobiDB-lite"/>
    </source>
</evidence>
<evidence type="ECO:0000256" key="1">
    <source>
        <dbReference type="ARBA" id="ARBA00004141"/>
    </source>
</evidence>
<keyword evidence="6 10" id="KW-1133">Transmembrane helix</keyword>
<dbReference type="STRING" id="91626.A0A0C9N7N3"/>
<dbReference type="SUPFAM" id="SSF55129">
    <property type="entry name" value="Ribosomal protein L30p/L7e"/>
    <property type="match status" value="1"/>
</dbReference>